<keyword evidence="7" id="KW-0472">Membrane</keyword>
<dbReference type="InterPro" id="IPR025949">
    <property type="entry name" value="PapC-like_C"/>
</dbReference>
<evidence type="ECO:0000313" key="11">
    <source>
        <dbReference type="EMBL" id="MDQ8935288.1"/>
    </source>
</evidence>
<evidence type="ECO:0000256" key="8">
    <source>
        <dbReference type="ARBA" id="ARBA00023237"/>
    </source>
</evidence>
<keyword evidence="8" id="KW-0998">Cell outer membrane</keyword>
<feature type="domain" description="PapC-like C-terminal" evidence="9">
    <location>
        <begin position="770"/>
        <end position="833"/>
    </location>
</feature>
<keyword evidence="3" id="KW-0813">Transport</keyword>
<dbReference type="InterPro" id="IPR043142">
    <property type="entry name" value="PapC-like_C_sf"/>
</dbReference>
<organism evidence="11 12">
    <name type="scientific">Acinetobacter rudis</name>
    <dbReference type="NCBI Taxonomy" id="632955"/>
    <lineage>
        <taxon>Bacteria</taxon>
        <taxon>Pseudomonadati</taxon>
        <taxon>Pseudomonadota</taxon>
        <taxon>Gammaproteobacteria</taxon>
        <taxon>Moraxellales</taxon>
        <taxon>Moraxellaceae</taxon>
        <taxon>Acinetobacter</taxon>
    </lineage>
</organism>
<dbReference type="GO" id="GO:0009279">
    <property type="term" value="C:cell outer membrane"/>
    <property type="evidence" value="ECO:0007669"/>
    <property type="project" value="UniProtKB-SubCell"/>
</dbReference>
<dbReference type="GO" id="GO:0009297">
    <property type="term" value="P:pilus assembly"/>
    <property type="evidence" value="ECO:0007669"/>
    <property type="project" value="InterPro"/>
</dbReference>
<accession>A0AAW8J6T6</accession>
<evidence type="ECO:0000256" key="5">
    <source>
        <dbReference type="ARBA" id="ARBA00022692"/>
    </source>
</evidence>
<evidence type="ECO:0000259" key="9">
    <source>
        <dbReference type="Pfam" id="PF13953"/>
    </source>
</evidence>
<evidence type="ECO:0000259" key="10">
    <source>
        <dbReference type="Pfam" id="PF13954"/>
    </source>
</evidence>
<dbReference type="RefSeq" id="WP_308981148.1">
    <property type="nucleotide sequence ID" value="NZ_JAVIDL010000008.1"/>
</dbReference>
<dbReference type="InterPro" id="IPR042186">
    <property type="entry name" value="FimD_plug_dom"/>
</dbReference>
<proteinExistence type="inferred from homology"/>
<evidence type="ECO:0000256" key="1">
    <source>
        <dbReference type="ARBA" id="ARBA00004571"/>
    </source>
</evidence>
<dbReference type="EMBL" id="JAVIDL010000008">
    <property type="protein sequence ID" value="MDQ8935288.1"/>
    <property type="molecule type" value="Genomic_DNA"/>
</dbReference>
<keyword evidence="4" id="KW-1134">Transmembrane beta strand</keyword>
<name>A0AAW8J6T6_9GAMM</name>
<dbReference type="InterPro" id="IPR000015">
    <property type="entry name" value="Fimb_usher"/>
</dbReference>
<dbReference type="InterPro" id="IPR037224">
    <property type="entry name" value="PapC_N_sf"/>
</dbReference>
<dbReference type="Gene3D" id="2.60.40.2070">
    <property type="match status" value="1"/>
</dbReference>
<evidence type="ECO:0000256" key="2">
    <source>
        <dbReference type="ARBA" id="ARBA00008064"/>
    </source>
</evidence>
<dbReference type="Gene3D" id="3.10.20.410">
    <property type="match status" value="1"/>
</dbReference>
<gene>
    <name evidence="11" type="ORF">RFH47_06065</name>
</gene>
<feature type="domain" description="PapC N-terminal" evidence="10">
    <location>
        <begin position="48"/>
        <end position="189"/>
    </location>
</feature>
<dbReference type="PANTHER" id="PTHR30451:SF20">
    <property type="entry name" value="FIMBRIAE USHER"/>
    <property type="match status" value="1"/>
</dbReference>
<comment type="similarity">
    <text evidence="2">Belongs to the fimbrial export usher family.</text>
</comment>
<evidence type="ECO:0000256" key="3">
    <source>
        <dbReference type="ARBA" id="ARBA00022448"/>
    </source>
</evidence>
<comment type="subcellular location">
    <subcellularLocation>
        <location evidence="1">Cell outer membrane</location>
        <topology evidence="1">Multi-pass membrane protein</topology>
    </subcellularLocation>
</comment>
<dbReference type="Pfam" id="PF13953">
    <property type="entry name" value="PapC_C"/>
    <property type="match status" value="1"/>
</dbReference>
<dbReference type="GO" id="GO:0015473">
    <property type="term" value="F:fimbrial usher porin activity"/>
    <property type="evidence" value="ECO:0007669"/>
    <property type="project" value="InterPro"/>
</dbReference>
<dbReference type="Gene3D" id="2.60.40.3110">
    <property type="match status" value="1"/>
</dbReference>
<dbReference type="SUPFAM" id="SSF141729">
    <property type="entry name" value="FimD N-terminal domain-like"/>
    <property type="match status" value="1"/>
</dbReference>
<dbReference type="AlphaFoldDB" id="A0AAW8J6T6"/>
<sequence length="851" mass="95278">MSTYSSPSRFLRHRIRYYFASSIITLAIPFSLHAENSTSPAPVTEADFDSSFLIGDAQKVDISNFKYGNPVLPGEYNVDIYVNNTWFGKRRMMFKASENKAKAQTCFTETELLEFGVKKHVLTQQSNLSPTGCYLIEQWVDSAFYDFDSSRLRMDISIPQIALQKNAQGYIDPSVWNRGINAGFLSYSGSAYKIFNRASNQNRETTNAFVSLSTGLNLAGWQLRHNGQWQWQDKPAEGHSKSDYQANSTYLQRAFPDYRGMLTIGDSFTDGEVFDSIGYRGVDFASDDRMLPNSMLGYAPQIRGNAKTNAKVEIRQQGQLLYQTTVAAGSFEINDLYPTGFGGELDVVVIEANGEIQRFSVPYSSVVQMLRPGLNRYSATVGQFRDRNIDDTPWFGQIKYQHGINNYLTGYTGLQVSENYFAALVGSAVATPIGSIAFDITHSNANFENQGSKVGQSFKLSYSKLISPTNTNLTLAAYRYSTEDFYRLRDALWVRDLESRGVDTHAHGKQRSEFQITLNQGLPKNWGNLYIVGSWLDYWNRNETTQQYQIGYANNYHGLTYGLSANKREVQYGSERTSNDTEYMMSLSFPLDFKKQSINVNTITTQHSQNVGISSMVNDRLSYGASFAHQDFYNPSLNVNARYRTNYATLSGSYSIADQYQQAMLNASGNIIAHADGVLFGAEQGQTMVLVYAPDATGAKVNNVSGLSINKSGYAVIPYVTPYRLNDVTLDPQNMSTRVELEESSQRIAPFAGAIAKVDFNTKKGYAIYINARTPEGGHLPFAAQVMNQDQQVIGMVAQGSMIYLRTPLSKDRITVLWGENNSIQCHINYDISQQLQNKKQDAIVTEAVCQ</sequence>
<dbReference type="Proteomes" id="UP001243844">
    <property type="component" value="Unassembled WGS sequence"/>
</dbReference>
<dbReference type="PANTHER" id="PTHR30451">
    <property type="entry name" value="OUTER MEMBRANE USHER PROTEIN"/>
    <property type="match status" value="1"/>
</dbReference>
<evidence type="ECO:0000256" key="7">
    <source>
        <dbReference type="ARBA" id="ARBA00023136"/>
    </source>
</evidence>
<evidence type="ECO:0000256" key="6">
    <source>
        <dbReference type="ARBA" id="ARBA00022729"/>
    </source>
</evidence>
<keyword evidence="6" id="KW-0732">Signal</keyword>
<dbReference type="Pfam" id="PF00577">
    <property type="entry name" value="Usher"/>
    <property type="match status" value="1"/>
</dbReference>
<dbReference type="Gene3D" id="2.60.40.2610">
    <property type="entry name" value="Outer membrane usher protein FimD, plug domain"/>
    <property type="match status" value="1"/>
</dbReference>
<reference evidence="11" key="1">
    <citation type="submission" date="2023-08" db="EMBL/GenBank/DDBJ databases">
        <title>Emergence of clinically-relevant ST2 carbapenem-resistant Acinetobacter baumannii strains in hospital sewages in Zhejiang, East of China.</title>
        <authorList>
            <person name="Kaichao C."/>
            <person name="Zhang R."/>
        </authorList>
    </citation>
    <scope>NUCLEOTIDE SEQUENCE</scope>
    <source>
        <strain evidence="11">M-RB-37</strain>
    </source>
</reference>
<dbReference type="Pfam" id="PF13954">
    <property type="entry name" value="PapC_N"/>
    <property type="match status" value="1"/>
</dbReference>
<keyword evidence="5" id="KW-0812">Transmembrane</keyword>
<evidence type="ECO:0000313" key="12">
    <source>
        <dbReference type="Proteomes" id="UP001243844"/>
    </source>
</evidence>
<evidence type="ECO:0000256" key="4">
    <source>
        <dbReference type="ARBA" id="ARBA00022452"/>
    </source>
</evidence>
<protein>
    <submittedName>
        <fullName evidence="11">Fimbria/pilus outer membrane usher protein</fullName>
    </submittedName>
</protein>
<comment type="caution">
    <text evidence="11">The sequence shown here is derived from an EMBL/GenBank/DDBJ whole genome shotgun (WGS) entry which is preliminary data.</text>
</comment>
<dbReference type="InterPro" id="IPR025885">
    <property type="entry name" value="PapC_N"/>
</dbReference>
<dbReference type="FunFam" id="2.60.40.3110:FF:000001">
    <property type="entry name" value="Putative fimbrial outer membrane usher"/>
    <property type="match status" value="1"/>
</dbReference>